<comment type="caution">
    <text evidence="2">The sequence shown here is derived from an EMBL/GenBank/DDBJ whole genome shotgun (WGS) entry which is preliminary data.</text>
</comment>
<reference evidence="2 3" key="1">
    <citation type="submission" date="2023-05" db="EMBL/GenBank/DDBJ databases">
        <title>B98-5 Cell Line De Novo Hybrid Assembly: An Optical Mapping Approach.</title>
        <authorList>
            <person name="Kananen K."/>
            <person name="Auerbach J.A."/>
            <person name="Kautto E."/>
            <person name="Blachly J.S."/>
        </authorList>
    </citation>
    <scope>NUCLEOTIDE SEQUENCE [LARGE SCALE GENOMIC DNA]</scope>
    <source>
        <strain evidence="2">B95-8</strain>
        <tissue evidence="2">Cell line</tissue>
    </source>
</reference>
<evidence type="ECO:0000256" key="1">
    <source>
        <dbReference type="SAM" id="MobiDB-lite"/>
    </source>
</evidence>
<name>A0ABQ9U444_SAGOE</name>
<evidence type="ECO:0000313" key="3">
    <source>
        <dbReference type="Proteomes" id="UP001266305"/>
    </source>
</evidence>
<feature type="region of interest" description="Disordered" evidence="1">
    <location>
        <begin position="56"/>
        <end position="82"/>
    </location>
</feature>
<dbReference type="EMBL" id="JASSZA010000016">
    <property type="protein sequence ID" value="KAK2091829.1"/>
    <property type="molecule type" value="Genomic_DNA"/>
</dbReference>
<gene>
    <name evidence="2" type="ORF">P7K49_031113</name>
</gene>
<protein>
    <submittedName>
        <fullName evidence="2">Uncharacterized protein</fullName>
    </submittedName>
</protein>
<organism evidence="2 3">
    <name type="scientific">Saguinus oedipus</name>
    <name type="common">Cotton-top tamarin</name>
    <name type="synonym">Oedipomidas oedipus</name>
    <dbReference type="NCBI Taxonomy" id="9490"/>
    <lineage>
        <taxon>Eukaryota</taxon>
        <taxon>Metazoa</taxon>
        <taxon>Chordata</taxon>
        <taxon>Craniata</taxon>
        <taxon>Vertebrata</taxon>
        <taxon>Euteleostomi</taxon>
        <taxon>Mammalia</taxon>
        <taxon>Eutheria</taxon>
        <taxon>Euarchontoglires</taxon>
        <taxon>Primates</taxon>
        <taxon>Haplorrhini</taxon>
        <taxon>Platyrrhini</taxon>
        <taxon>Cebidae</taxon>
        <taxon>Callitrichinae</taxon>
        <taxon>Saguinus</taxon>
    </lineage>
</organism>
<dbReference type="Proteomes" id="UP001266305">
    <property type="component" value="Unassembled WGS sequence"/>
</dbReference>
<proteinExistence type="predicted"/>
<evidence type="ECO:0000313" key="2">
    <source>
        <dbReference type="EMBL" id="KAK2091829.1"/>
    </source>
</evidence>
<keyword evidence="3" id="KW-1185">Reference proteome</keyword>
<sequence>MQTQGPDPDVAPKLALTAGGGLELVPSPIPVVAGYTVPTTSTLDQGQKGRGVRELALSPTHKAAQRPVPMPRTLGRSKEDGP</sequence>
<accession>A0ABQ9U444</accession>